<dbReference type="AlphaFoldDB" id="A0A7D9DEF1"/>
<protein>
    <submittedName>
        <fullName evidence="1">Uncharacterized protein</fullName>
    </submittedName>
</protein>
<organism evidence="1 2">
    <name type="scientific">Paramuricea clavata</name>
    <name type="common">Red gorgonian</name>
    <name type="synonym">Violescent sea-whip</name>
    <dbReference type="NCBI Taxonomy" id="317549"/>
    <lineage>
        <taxon>Eukaryota</taxon>
        <taxon>Metazoa</taxon>
        <taxon>Cnidaria</taxon>
        <taxon>Anthozoa</taxon>
        <taxon>Octocorallia</taxon>
        <taxon>Malacalcyonacea</taxon>
        <taxon>Plexauridae</taxon>
        <taxon>Paramuricea</taxon>
    </lineage>
</organism>
<dbReference type="EMBL" id="CACRXK020000643">
    <property type="protein sequence ID" value="CAB3983685.1"/>
    <property type="molecule type" value="Genomic_DNA"/>
</dbReference>
<dbReference type="SUPFAM" id="SSF53474">
    <property type="entry name" value="alpha/beta-Hydrolases"/>
    <property type="match status" value="1"/>
</dbReference>
<evidence type="ECO:0000313" key="1">
    <source>
        <dbReference type="EMBL" id="CAB3983685.1"/>
    </source>
</evidence>
<name>A0A7D9DEF1_PARCT</name>
<evidence type="ECO:0000313" key="2">
    <source>
        <dbReference type="Proteomes" id="UP001152795"/>
    </source>
</evidence>
<dbReference type="OrthoDB" id="7551069at2759"/>
<feature type="non-terminal residue" evidence="1">
    <location>
        <position position="1"/>
    </location>
</feature>
<accession>A0A7D9DEF1</accession>
<keyword evidence="2" id="KW-1185">Reference proteome</keyword>
<dbReference type="Gene3D" id="3.40.50.1820">
    <property type="entry name" value="alpha/beta hydrolase"/>
    <property type="match status" value="1"/>
</dbReference>
<sequence>LEPQWTTSSPCTACSLLLDHSYFNRWFGDSMKSSRYPSDLNHNGINRESLADFEWNNGLNLLKPVNLNLVMSQSHEKRCCFSRPSTRRFISSVEHVISRSYLIEVKDPFVVYFDHWQASFSGLPEKINLLCEFIGGCGFDFLPSDALMKFLAQFLCGGGGFDDIICENVIFLLCGYDYAQLNKTRLPVYVSHTPAGTSAKNIIHYGQMVESGKCQRFNYYDEKENLVHYNKTEPPTFNMSNVRVPTVLYYGSNDWLADPHDVTLLAKALPNVVHIEEIPKWEHLDFIWGLDAARLVYKPLIKYLNQFSGMEKKS</sequence>
<proteinExistence type="predicted"/>
<dbReference type="Proteomes" id="UP001152795">
    <property type="component" value="Unassembled WGS sequence"/>
</dbReference>
<comment type="caution">
    <text evidence="1">The sequence shown here is derived from an EMBL/GenBank/DDBJ whole genome shotgun (WGS) entry which is preliminary data.</text>
</comment>
<dbReference type="InterPro" id="IPR029058">
    <property type="entry name" value="AB_hydrolase_fold"/>
</dbReference>
<dbReference type="PANTHER" id="PTHR11005">
    <property type="entry name" value="LYSOSOMAL ACID LIPASE-RELATED"/>
    <property type="match status" value="1"/>
</dbReference>
<reference evidence="1" key="1">
    <citation type="submission" date="2020-04" db="EMBL/GenBank/DDBJ databases">
        <authorList>
            <person name="Alioto T."/>
            <person name="Alioto T."/>
            <person name="Gomez Garrido J."/>
        </authorList>
    </citation>
    <scope>NUCLEOTIDE SEQUENCE</scope>
    <source>
        <strain evidence="1">A484AB</strain>
    </source>
</reference>
<gene>
    <name evidence="1" type="ORF">PACLA_8A083956</name>
</gene>